<protein>
    <submittedName>
        <fullName evidence="3">GTP-binding protein</fullName>
    </submittedName>
</protein>
<feature type="domain" description="Tr-type G" evidence="1">
    <location>
        <begin position="6"/>
        <end position="168"/>
    </location>
</feature>
<dbReference type="Pfam" id="PF00009">
    <property type="entry name" value="GTP_EFTU"/>
    <property type="match status" value="1"/>
</dbReference>
<dbReference type="RefSeq" id="WP_052375778.1">
    <property type="nucleotide sequence ID" value="NZ_JAPVER010000018.1"/>
</dbReference>
<organism evidence="3">
    <name type="scientific">Methanobacterium veterum</name>
    <dbReference type="NCBI Taxonomy" id="408577"/>
    <lineage>
        <taxon>Archaea</taxon>
        <taxon>Methanobacteriati</taxon>
        <taxon>Methanobacteriota</taxon>
        <taxon>Methanomada group</taxon>
        <taxon>Methanobacteria</taxon>
        <taxon>Methanobacteriales</taxon>
        <taxon>Methanobacteriaceae</taxon>
        <taxon>Methanobacterium</taxon>
    </lineage>
</organism>
<dbReference type="GO" id="GO:0005525">
    <property type="term" value="F:GTP binding"/>
    <property type="evidence" value="ECO:0007669"/>
    <property type="project" value="InterPro"/>
</dbReference>
<evidence type="ECO:0000313" key="2">
    <source>
        <dbReference type="EMBL" id="MCZ3365197.1"/>
    </source>
</evidence>
<keyword evidence="4" id="KW-1185">Reference proteome</keyword>
<accession>A0A9E5A1L8</accession>
<dbReference type="InterPro" id="IPR052705">
    <property type="entry name" value="Gliding_Motility_GTPase"/>
</dbReference>
<dbReference type="SUPFAM" id="SSF52540">
    <property type="entry name" value="P-loop containing nucleoside triphosphate hydrolases"/>
    <property type="match status" value="1"/>
</dbReference>
<evidence type="ECO:0000259" key="1">
    <source>
        <dbReference type="PROSITE" id="PS51722"/>
    </source>
</evidence>
<dbReference type="EMBL" id="JAPVES010000030">
    <property type="protein sequence ID" value="MCZ3372952.1"/>
    <property type="molecule type" value="Genomic_DNA"/>
</dbReference>
<dbReference type="Proteomes" id="UP001068021">
    <property type="component" value="Unassembled WGS sequence"/>
</dbReference>
<dbReference type="PROSITE" id="PS51722">
    <property type="entry name" value="G_TR_2"/>
    <property type="match status" value="1"/>
</dbReference>
<reference evidence="3" key="1">
    <citation type="submission" date="2022-12" db="EMBL/GenBank/DDBJ databases">
        <title>Reclassification of two methanogenic archaea species isolated from the Kolyma lowland permafrost.</title>
        <authorList>
            <person name="Trubitsyn V.E."/>
            <person name="Rivkina E.M."/>
            <person name="Shcherbakova V.A."/>
        </authorList>
    </citation>
    <scope>NUCLEOTIDE SEQUENCE</scope>
    <source>
        <strain evidence="2">M2</strain>
        <strain evidence="3">MK4</strain>
    </source>
</reference>
<dbReference type="InterPro" id="IPR027417">
    <property type="entry name" value="P-loop_NTPase"/>
</dbReference>
<proteinExistence type="predicted"/>
<dbReference type="InterPro" id="IPR000795">
    <property type="entry name" value="T_Tr_GTP-bd_dom"/>
</dbReference>
<dbReference type="Proteomes" id="UP001074446">
    <property type="component" value="Unassembled WGS sequence"/>
</dbReference>
<dbReference type="InterPro" id="IPR005225">
    <property type="entry name" value="Small_GTP-bd"/>
</dbReference>
<gene>
    <name evidence="3" type="ORF">O3H35_09935</name>
    <name evidence="2" type="ORF">O3H54_04815</name>
</gene>
<name>A0A9E5A1L8_9EURY</name>
<dbReference type="AlphaFoldDB" id="A0A9E5A1L8"/>
<dbReference type="CDD" id="cd00882">
    <property type="entry name" value="Ras_like_GTPase"/>
    <property type="match status" value="1"/>
</dbReference>
<sequence>MEGENKSIIKIVVFGALDAGKTTFVETISGKKLLMKGEFERITNSFDFVQLDYDNYFIQLFATPGHRRFSFMWNTLAIGMDGAIFLIDSTVGISPVDKELMAFIKKHNVPYVVAINKDDLVHLSQENVREELEISDEVSVINTSSVTKQNLDLVMETLMMDITNTNNK</sequence>
<dbReference type="PANTHER" id="PTHR42708">
    <property type="entry name" value="ATP/GTP-BINDING PROTEIN-RELATED"/>
    <property type="match status" value="1"/>
</dbReference>
<evidence type="ECO:0000313" key="3">
    <source>
        <dbReference type="EMBL" id="MCZ3372952.1"/>
    </source>
</evidence>
<dbReference type="PRINTS" id="PR00449">
    <property type="entry name" value="RASTRNSFRMNG"/>
</dbReference>
<dbReference type="PANTHER" id="PTHR42708:SF1">
    <property type="entry name" value="GLIDING MOTILITY PROTEIN MGLA"/>
    <property type="match status" value="1"/>
</dbReference>
<evidence type="ECO:0000313" key="4">
    <source>
        <dbReference type="Proteomes" id="UP001068021"/>
    </source>
</evidence>
<comment type="caution">
    <text evidence="3">The sequence shown here is derived from an EMBL/GenBank/DDBJ whole genome shotgun (WGS) entry which is preliminary data.</text>
</comment>
<dbReference type="GO" id="GO:0003924">
    <property type="term" value="F:GTPase activity"/>
    <property type="evidence" value="ECO:0007669"/>
    <property type="project" value="InterPro"/>
</dbReference>
<dbReference type="Gene3D" id="3.40.50.300">
    <property type="entry name" value="P-loop containing nucleotide triphosphate hydrolases"/>
    <property type="match status" value="1"/>
</dbReference>
<dbReference type="EMBL" id="JAPVER010000018">
    <property type="protein sequence ID" value="MCZ3365197.1"/>
    <property type="molecule type" value="Genomic_DNA"/>
</dbReference>
<dbReference type="NCBIfam" id="TIGR00231">
    <property type="entry name" value="small_GTP"/>
    <property type="match status" value="1"/>
</dbReference>